<sequence>MAIPEIGQRAARELYSAALESNGEAILEIAPDVARDLATACSRLVDDLQAARLDSRTDTFGPGFGALPSGRALARGFSGKASEFADTVTAFQQAALLLEAAFLAAGKQFAEAEAAGHAALRLVAGDDEARR</sequence>
<organism evidence="1 2">
    <name type="scientific">Nocardia aurantia</name>
    <dbReference type="NCBI Taxonomy" id="2585199"/>
    <lineage>
        <taxon>Bacteria</taxon>
        <taxon>Bacillati</taxon>
        <taxon>Actinomycetota</taxon>
        <taxon>Actinomycetes</taxon>
        <taxon>Mycobacteriales</taxon>
        <taxon>Nocardiaceae</taxon>
        <taxon>Nocardia</taxon>
    </lineage>
</organism>
<dbReference type="RefSeq" id="WP_319943675.1">
    <property type="nucleotide sequence ID" value="NZ_WEGI01000013.1"/>
</dbReference>
<evidence type="ECO:0000313" key="1">
    <source>
        <dbReference type="EMBL" id="MQY30148.1"/>
    </source>
</evidence>
<gene>
    <name evidence="1" type="ORF">NRB56_57460</name>
</gene>
<reference evidence="1 2" key="1">
    <citation type="submission" date="2019-10" db="EMBL/GenBank/DDBJ databases">
        <title>Nocardia macrotermitis sp. nov. and Nocardia aurantia sp. nov., isolated from the gut of fungus growing-termite Macrotermes natalensis.</title>
        <authorList>
            <person name="Benndorf R."/>
            <person name="Schwitalla J."/>
            <person name="Martin K."/>
            <person name="De Beer W."/>
            <person name="Kaster A.-K."/>
            <person name="Vollmers J."/>
            <person name="Poulsen M."/>
            <person name="Beemelmanns C."/>
        </authorList>
    </citation>
    <scope>NUCLEOTIDE SEQUENCE [LARGE SCALE GENOMIC DNA]</scope>
    <source>
        <strain evidence="1 2">RB56</strain>
    </source>
</reference>
<dbReference type="EMBL" id="WEGI01000013">
    <property type="protein sequence ID" value="MQY30148.1"/>
    <property type="molecule type" value="Genomic_DNA"/>
</dbReference>
<evidence type="ECO:0008006" key="3">
    <source>
        <dbReference type="Google" id="ProtNLM"/>
    </source>
</evidence>
<protein>
    <recommendedName>
        <fullName evidence="3">PE domain-containing protein</fullName>
    </recommendedName>
</protein>
<comment type="caution">
    <text evidence="1">The sequence shown here is derived from an EMBL/GenBank/DDBJ whole genome shotgun (WGS) entry which is preliminary data.</text>
</comment>
<dbReference type="Proteomes" id="UP000431401">
    <property type="component" value="Unassembled WGS sequence"/>
</dbReference>
<evidence type="ECO:0000313" key="2">
    <source>
        <dbReference type="Proteomes" id="UP000431401"/>
    </source>
</evidence>
<accession>A0A7K0DX92</accession>
<keyword evidence="2" id="KW-1185">Reference proteome</keyword>
<proteinExistence type="predicted"/>
<name>A0A7K0DX92_9NOCA</name>
<dbReference type="AlphaFoldDB" id="A0A7K0DX92"/>